<evidence type="ECO:0000313" key="3">
    <source>
        <dbReference type="Proteomes" id="UP001153069"/>
    </source>
</evidence>
<name>A0A9N8EBM7_9STRA</name>
<dbReference type="Gene3D" id="3.40.525.10">
    <property type="entry name" value="CRAL-TRIO lipid binding domain"/>
    <property type="match status" value="1"/>
</dbReference>
<dbReference type="OrthoDB" id="75724at2759"/>
<dbReference type="InterPro" id="IPR036865">
    <property type="entry name" value="CRAL-TRIO_dom_sf"/>
</dbReference>
<evidence type="ECO:0000313" key="2">
    <source>
        <dbReference type="EMBL" id="CAB9517329.1"/>
    </source>
</evidence>
<dbReference type="Proteomes" id="UP001153069">
    <property type="component" value="Unassembled WGS sequence"/>
</dbReference>
<reference evidence="2" key="1">
    <citation type="submission" date="2020-06" db="EMBL/GenBank/DDBJ databases">
        <authorList>
            <consortium name="Plant Systems Biology data submission"/>
        </authorList>
    </citation>
    <scope>NUCLEOTIDE SEQUENCE</scope>
    <source>
        <strain evidence="2">D6</strain>
    </source>
</reference>
<accession>A0A9N8EBM7</accession>
<proteinExistence type="predicted"/>
<sequence length="323" mass="36464">MERHDLVAAAVDQPEAAGPPEPEAIAGPDDAGGDDADLPVDNQDIDDRANVLNQPQMHPLGPSDAGRMELSQDERRWARTVKEAIEKDSEITNLSDFWYVQLALIEKGQDIDNVLDRARHLQAFRQEYGITETTSRGCFFVREFIKLLPGFSLSFSFNYATGHYVKVIDVAKFYNAKLLSTPGAVETWLAAIYYLQNGLNPDFCAIRNGAFLLMECDGFDWKTNLNLRLFTKLFQEMASAYPMLWHSVNCFNSGVCLNVLMSMVKRISPPEFHRNYEFGCATELGRLDTLYLTPNMEVANRRILGKLTVALERRYANEAAFSL</sequence>
<dbReference type="EMBL" id="CAICTM010000848">
    <property type="protein sequence ID" value="CAB9517329.1"/>
    <property type="molecule type" value="Genomic_DNA"/>
</dbReference>
<feature type="region of interest" description="Disordered" evidence="1">
    <location>
        <begin position="1"/>
        <end position="46"/>
    </location>
</feature>
<keyword evidence="3" id="KW-1185">Reference proteome</keyword>
<protein>
    <submittedName>
        <fullName evidence="2">Uncharacterized protein</fullName>
    </submittedName>
</protein>
<organism evidence="2 3">
    <name type="scientific">Seminavis robusta</name>
    <dbReference type="NCBI Taxonomy" id="568900"/>
    <lineage>
        <taxon>Eukaryota</taxon>
        <taxon>Sar</taxon>
        <taxon>Stramenopiles</taxon>
        <taxon>Ochrophyta</taxon>
        <taxon>Bacillariophyta</taxon>
        <taxon>Bacillariophyceae</taxon>
        <taxon>Bacillariophycidae</taxon>
        <taxon>Naviculales</taxon>
        <taxon>Naviculaceae</taxon>
        <taxon>Seminavis</taxon>
    </lineage>
</organism>
<comment type="caution">
    <text evidence="2">The sequence shown here is derived from an EMBL/GenBank/DDBJ whole genome shotgun (WGS) entry which is preliminary data.</text>
</comment>
<gene>
    <name evidence="2" type="ORF">SEMRO_849_G210540.1</name>
</gene>
<evidence type="ECO:0000256" key="1">
    <source>
        <dbReference type="SAM" id="MobiDB-lite"/>
    </source>
</evidence>
<dbReference type="AlphaFoldDB" id="A0A9N8EBM7"/>